<proteinExistence type="predicted"/>
<dbReference type="PANTHER" id="PTHR43393:SF1">
    <property type="entry name" value="PYRIMIDINE_PURINE NUCLEOTIDE 5'-MONOPHOSPHATE NUCLEOSIDASE"/>
    <property type="match status" value="1"/>
</dbReference>
<dbReference type="NCBIfam" id="NF038390">
    <property type="entry name" value="Nsidase_PpnN"/>
    <property type="match status" value="1"/>
</dbReference>
<comment type="caution">
    <text evidence="6">The sequence shown here is derived from an EMBL/GenBank/DDBJ whole genome shotgun (WGS) entry which is preliminary data.</text>
</comment>
<feature type="domain" description="Pyrimidine/purine nucleotide 5'-monophosphate nucleosidase C-terminal" evidence="4">
    <location>
        <begin position="333"/>
        <end position="449"/>
    </location>
</feature>
<dbReference type="Gene3D" id="3.30.1850.10">
    <property type="entry name" value="MoCo carrier protein-like"/>
    <property type="match status" value="1"/>
</dbReference>
<dbReference type="Pfam" id="PF03641">
    <property type="entry name" value="Lysine_decarbox"/>
    <property type="match status" value="1"/>
</dbReference>
<dbReference type="InterPro" id="IPR049788">
    <property type="entry name" value="PpnN"/>
</dbReference>
<evidence type="ECO:0000256" key="3">
    <source>
        <dbReference type="ARBA" id="ARBA00031983"/>
    </source>
</evidence>
<evidence type="ECO:0000313" key="6">
    <source>
        <dbReference type="EMBL" id="GAA0856875.1"/>
    </source>
</evidence>
<dbReference type="InterPro" id="IPR052341">
    <property type="entry name" value="LOG_family_nucleotidases"/>
</dbReference>
<dbReference type="EC" id="3.2.2.4" evidence="2"/>
<name>A0ABN1LJM2_9ALTE</name>
<gene>
    <name evidence="6" type="primary">ppnN</name>
    <name evidence="6" type="ORF">GCM10009114_20440</name>
</gene>
<comment type="catalytic activity">
    <reaction evidence="1">
        <text>AMP + H2O = D-ribose 5-phosphate + adenine</text>
        <dbReference type="Rhea" id="RHEA:20129"/>
        <dbReference type="ChEBI" id="CHEBI:15377"/>
        <dbReference type="ChEBI" id="CHEBI:16708"/>
        <dbReference type="ChEBI" id="CHEBI:78346"/>
        <dbReference type="ChEBI" id="CHEBI:456215"/>
        <dbReference type="EC" id="3.2.2.4"/>
    </reaction>
</comment>
<feature type="domain" description="Pyrimidine/purine nucleotide 5'-monophosphate nucleosidase N-terminal" evidence="5">
    <location>
        <begin position="5"/>
        <end position="111"/>
    </location>
</feature>
<reference evidence="6 7" key="1">
    <citation type="journal article" date="2019" name="Int. J. Syst. Evol. Microbiol.">
        <title>The Global Catalogue of Microorganisms (GCM) 10K type strain sequencing project: providing services to taxonomists for standard genome sequencing and annotation.</title>
        <authorList>
            <consortium name="The Broad Institute Genomics Platform"/>
            <consortium name="The Broad Institute Genome Sequencing Center for Infectious Disease"/>
            <person name="Wu L."/>
            <person name="Ma J."/>
        </authorList>
    </citation>
    <scope>NUCLEOTIDE SEQUENCE [LARGE SCALE GENOMIC DNA]</scope>
    <source>
        <strain evidence="6 7">JCM 15896</strain>
    </source>
</reference>
<evidence type="ECO:0000256" key="1">
    <source>
        <dbReference type="ARBA" id="ARBA00000274"/>
    </source>
</evidence>
<organism evidence="6 7">
    <name type="scientific">Aliiglaciecola litoralis</name>
    <dbReference type="NCBI Taxonomy" id="582857"/>
    <lineage>
        <taxon>Bacteria</taxon>
        <taxon>Pseudomonadati</taxon>
        <taxon>Pseudomonadota</taxon>
        <taxon>Gammaproteobacteria</taxon>
        <taxon>Alteromonadales</taxon>
        <taxon>Alteromonadaceae</taxon>
        <taxon>Aliiglaciecola</taxon>
    </lineage>
</organism>
<evidence type="ECO:0000313" key="7">
    <source>
        <dbReference type="Proteomes" id="UP001500359"/>
    </source>
</evidence>
<dbReference type="EMBL" id="BAAAFD010000005">
    <property type="protein sequence ID" value="GAA0856875.1"/>
    <property type="molecule type" value="Genomic_DNA"/>
</dbReference>
<evidence type="ECO:0000259" key="4">
    <source>
        <dbReference type="Pfam" id="PF11892"/>
    </source>
</evidence>
<dbReference type="RefSeq" id="WP_343859533.1">
    <property type="nucleotide sequence ID" value="NZ_BAAAFD010000005.1"/>
</dbReference>
<dbReference type="InterPro" id="IPR027820">
    <property type="entry name" value="PpnN_N"/>
</dbReference>
<accession>A0ABN1LJM2</accession>
<protein>
    <recommendedName>
        <fullName evidence="3">AMP nucleosidase</fullName>
        <ecNumber evidence="2">3.2.2.4</ecNumber>
    </recommendedName>
    <alternativeName>
        <fullName evidence="3">AMP nucleosidase</fullName>
    </alternativeName>
</protein>
<evidence type="ECO:0000256" key="2">
    <source>
        <dbReference type="ARBA" id="ARBA00011985"/>
    </source>
</evidence>
<dbReference type="PANTHER" id="PTHR43393">
    <property type="entry name" value="CYTOKININ RIBOSIDE 5'-MONOPHOSPHATE PHOSPHORIBOHYDROLASE"/>
    <property type="match status" value="1"/>
</dbReference>
<dbReference type="Gene3D" id="3.40.50.450">
    <property type="match status" value="1"/>
</dbReference>
<evidence type="ECO:0000259" key="5">
    <source>
        <dbReference type="Pfam" id="PF14793"/>
    </source>
</evidence>
<sequence length="452" mass="50625">MTKIQLNPVGPLSQLSQFEVDGLKQSVDSELYKLFRNCSLAVLNSGVEEDDYEHIFAPYEDFQINLVRRERGVKIELINPPAVAFVDGKLIKGVHEHLFAVLRDILHMGSKYHFEESQVSESRYLTDIVFDMLRHAEAIKVGSDPNVVVCWGGHSIGEIEYKYTKKVGYQLGLREMNICTGCGPGAMKGPMKGATIGHAKQRYNYGRYLGISEPSIIAAEPPNAIVNELVIMPDIEKRLEAFVRIAHSIVIFPGGVGTAEELLYLLGVMLHENNKYQVLPIVLTGPAHSKEYFESIDKFIGETLGPEAQSLYEIIVDDPEEVARTLKRKQEFVHSHRREIGDSYLFNWSLQIEPEFQKPFIPTHESMAALNLHYSQPKAELAAALRKAFSGIVAGNVKAEGIKQIREKGPFTINGDAKLMAMLDDLLESFVAQQRMKLPGSSYSPCYQVKKG</sequence>
<dbReference type="Proteomes" id="UP001500359">
    <property type="component" value="Unassembled WGS sequence"/>
</dbReference>
<dbReference type="Pfam" id="PF14793">
    <property type="entry name" value="DUF4478"/>
    <property type="match status" value="1"/>
</dbReference>
<keyword evidence="7" id="KW-1185">Reference proteome</keyword>
<dbReference type="SUPFAM" id="SSF102405">
    <property type="entry name" value="MCP/YpsA-like"/>
    <property type="match status" value="1"/>
</dbReference>
<dbReference type="InterPro" id="IPR037153">
    <property type="entry name" value="PpnN-like_sf"/>
</dbReference>
<dbReference type="Pfam" id="PF11892">
    <property type="entry name" value="PpnN_C"/>
    <property type="match status" value="1"/>
</dbReference>
<dbReference type="InterPro" id="IPR031100">
    <property type="entry name" value="LOG_fam"/>
</dbReference>
<dbReference type="InterPro" id="IPR021826">
    <property type="entry name" value="PpnN_C"/>
</dbReference>